<feature type="domain" description="Carrier" evidence="4">
    <location>
        <begin position="950"/>
        <end position="1025"/>
    </location>
</feature>
<dbReference type="PANTHER" id="PTHR45527">
    <property type="entry name" value="NONRIBOSOMAL PEPTIDE SYNTHETASE"/>
    <property type="match status" value="1"/>
</dbReference>
<dbReference type="PANTHER" id="PTHR45527:SF1">
    <property type="entry name" value="FATTY ACID SYNTHASE"/>
    <property type="match status" value="1"/>
</dbReference>
<accession>A0A1H1UHY1</accession>
<dbReference type="GO" id="GO:0003824">
    <property type="term" value="F:catalytic activity"/>
    <property type="evidence" value="ECO:0007669"/>
    <property type="project" value="InterPro"/>
</dbReference>
<dbReference type="EMBL" id="LT629763">
    <property type="protein sequence ID" value="SDS71469.1"/>
    <property type="molecule type" value="Genomic_DNA"/>
</dbReference>
<dbReference type="SUPFAM" id="SSF52777">
    <property type="entry name" value="CoA-dependent acyltransferases"/>
    <property type="match status" value="2"/>
</dbReference>
<dbReference type="InterPro" id="IPR045851">
    <property type="entry name" value="AMP-bd_C_sf"/>
</dbReference>
<evidence type="ECO:0000256" key="3">
    <source>
        <dbReference type="ARBA" id="ARBA00022553"/>
    </source>
</evidence>
<sequence>MMPLNAAQQGLWSGHVLNDDKALFNTAECIAFSGKVQAGKLVSAIEQAVSECETLAGCFVQQGEQVHFQPRTLPVGVRRLALSQLDAAETPEQQVRHWALRDLRTPFDLEAELPCRFALLEGEQQDFLYSCVHHIALDGFGTTLLFQRIAAIYSALCADQPVPPAGFGNYAAVLAEENQREADGSLAAARDYWQQTLAELPQAASFSAERAPIAADFVRSSISVPTGLWQRMNTFANDNRLGWADLLLAGLGVQLQMRSDSRAPVLGLMVMNRIGSAALDVPCMQMNIAPLALPAHGEHDLLACAKQVVKAKRSMRKHQHYRYEALRRDLGRVGGEQRLFGPLVNIMPFDHALQYADLSARTLNLSAGPVEDLTIEVRIGAEGVAQLDYDANPGCYSASQLQDLQQQLFALLGEWLAAPQLTRDELQQQQLGVARQQALLGAPEAERQALPAAGCVLAAIRAQAAQQPQALALCQGQQQYSYEQLQTAIEQTAAALQGAGFSSGQRLGVMLQRSPQAIVVQLAALALGGVYVPLDAEQPAERQQHILRSAELAGIVTEAAYRHRLLPLFSGPLLLAGELQSQGRCFQPASGEAAAYLMFTSGSTGLPKGVQISHRALAHFTAAARQRYAVQAGDRVLQFAPFNFDASIEEVFVTLTAGGTLVLRTDAMLQSMAAFTDALCEQNIQLLDLPTAFWNEWVVALASGQVQLPAGLRTVIIGGEAVYPQQLTQWQQQGRADIRLINTYGPTEATVVASSCELQQRHAGLEQLPIGLPLAGTGALILGAGDHPASEGELVLCGPQLASGYLGEAPGGFAHLRIGSENRPVYRTGDRVRLEDGQLVYLGRQDNEFKISGYRIQPGEVEAQLLTLHGIDEACVQGVVYGSGVRRLVAFVAGTLSDARSIKRQLAERLPAAMVPTDYQHYPSLPRTGSGKFDRKRLLAQYQRIEQGSELSGELENRVAAIWQQILGVGRIGAQDNFFELGGQSLQTIQIVNRLAAEFATTVKVSDVFDHPRLQDFCGFLDGRLSAAEESVEMVW</sequence>
<dbReference type="InterPro" id="IPR025110">
    <property type="entry name" value="AMP-bd_C"/>
</dbReference>
<dbReference type="PROSITE" id="PS50075">
    <property type="entry name" value="CARRIER"/>
    <property type="match status" value="1"/>
</dbReference>
<comment type="cofactor">
    <cofactor evidence="1">
        <name>pantetheine 4'-phosphate</name>
        <dbReference type="ChEBI" id="CHEBI:47942"/>
    </cofactor>
</comment>
<dbReference type="InterPro" id="IPR010071">
    <property type="entry name" value="AA_adenyl_dom"/>
</dbReference>
<dbReference type="PROSITE" id="PS00455">
    <property type="entry name" value="AMP_BINDING"/>
    <property type="match status" value="1"/>
</dbReference>
<dbReference type="Pfam" id="PF00501">
    <property type="entry name" value="AMP-binding"/>
    <property type="match status" value="1"/>
</dbReference>
<keyword evidence="2" id="KW-0596">Phosphopantetheine</keyword>
<dbReference type="InterPro" id="IPR020806">
    <property type="entry name" value="PKS_PP-bd"/>
</dbReference>
<dbReference type="Pfam" id="PF00550">
    <property type="entry name" value="PP-binding"/>
    <property type="match status" value="1"/>
</dbReference>
<evidence type="ECO:0000256" key="1">
    <source>
        <dbReference type="ARBA" id="ARBA00001957"/>
    </source>
</evidence>
<dbReference type="InterPro" id="IPR023213">
    <property type="entry name" value="CAT-like_dom_sf"/>
</dbReference>
<dbReference type="Gene3D" id="3.30.300.30">
    <property type="match status" value="1"/>
</dbReference>
<dbReference type="Proteomes" id="UP000243413">
    <property type="component" value="Chromosome I"/>
</dbReference>
<evidence type="ECO:0000256" key="2">
    <source>
        <dbReference type="ARBA" id="ARBA00022450"/>
    </source>
</evidence>
<gene>
    <name evidence="5" type="ORF">SAMN05216271_2548</name>
</gene>
<dbReference type="SUPFAM" id="SSF56801">
    <property type="entry name" value="Acetyl-CoA synthetase-like"/>
    <property type="match status" value="1"/>
</dbReference>
<dbReference type="AlphaFoldDB" id="A0A1H1UHY1"/>
<dbReference type="STRING" id="472181.SAMN05216271_2548"/>
<dbReference type="Gene3D" id="1.10.1200.10">
    <property type="entry name" value="ACP-like"/>
    <property type="match status" value="1"/>
</dbReference>
<dbReference type="InterPro" id="IPR000873">
    <property type="entry name" value="AMP-dep_synth/lig_dom"/>
</dbReference>
<dbReference type="NCBIfam" id="TIGR01733">
    <property type="entry name" value="AA-adenyl-dom"/>
    <property type="match status" value="1"/>
</dbReference>
<dbReference type="GO" id="GO:0031177">
    <property type="term" value="F:phosphopantetheine binding"/>
    <property type="evidence" value="ECO:0007669"/>
    <property type="project" value="InterPro"/>
</dbReference>
<dbReference type="Pfam" id="PF13193">
    <property type="entry name" value="AMP-binding_C"/>
    <property type="match status" value="1"/>
</dbReference>
<dbReference type="InterPro" id="IPR036736">
    <property type="entry name" value="ACP-like_sf"/>
</dbReference>
<name>A0A1H1UHY1_9GAMM</name>
<dbReference type="GO" id="GO:0043041">
    <property type="term" value="P:amino acid activation for nonribosomal peptide biosynthetic process"/>
    <property type="evidence" value="ECO:0007669"/>
    <property type="project" value="TreeGrafter"/>
</dbReference>
<dbReference type="FunFam" id="1.10.1200.10:FF:000005">
    <property type="entry name" value="Nonribosomal peptide synthetase 1"/>
    <property type="match status" value="1"/>
</dbReference>
<evidence type="ECO:0000259" key="4">
    <source>
        <dbReference type="PROSITE" id="PS50075"/>
    </source>
</evidence>
<dbReference type="GO" id="GO:0005737">
    <property type="term" value="C:cytoplasm"/>
    <property type="evidence" value="ECO:0007669"/>
    <property type="project" value="TreeGrafter"/>
</dbReference>
<dbReference type="InterPro" id="IPR020845">
    <property type="entry name" value="AMP-binding_CS"/>
</dbReference>
<dbReference type="InterPro" id="IPR042099">
    <property type="entry name" value="ANL_N_sf"/>
</dbReference>
<dbReference type="SMART" id="SM00823">
    <property type="entry name" value="PKS_PP"/>
    <property type="match status" value="1"/>
</dbReference>
<dbReference type="Gene3D" id="3.40.50.12780">
    <property type="entry name" value="N-terminal domain of ligase-like"/>
    <property type="match status" value="1"/>
</dbReference>
<proteinExistence type="predicted"/>
<evidence type="ECO:0000313" key="6">
    <source>
        <dbReference type="Proteomes" id="UP000243413"/>
    </source>
</evidence>
<organism evidence="5 6">
    <name type="scientific">Halopseudomonas sabulinigri</name>
    <dbReference type="NCBI Taxonomy" id="472181"/>
    <lineage>
        <taxon>Bacteria</taxon>
        <taxon>Pseudomonadati</taxon>
        <taxon>Pseudomonadota</taxon>
        <taxon>Gammaproteobacteria</taxon>
        <taxon>Pseudomonadales</taxon>
        <taxon>Pseudomonadaceae</taxon>
        <taxon>Halopseudomonas</taxon>
    </lineage>
</organism>
<dbReference type="CDD" id="cd05930">
    <property type="entry name" value="A_NRPS"/>
    <property type="match status" value="1"/>
</dbReference>
<dbReference type="Pfam" id="PF00668">
    <property type="entry name" value="Condensation"/>
    <property type="match status" value="1"/>
</dbReference>
<dbReference type="OrthoDB" id="9757559at2"/>
<dbReference type="GO" id="GO:0044550">
    <property type="term" value="P:secondary metabolite biosynthetic process"/>
    <property type="evidence" value="ECO:0007669"/>
    <property type="project" value="TreeGrafter"/>
</dbReference>
<dbReference type="Gene3D" id="3.30.559.30">
    <property type="entry name" value="Nonribosomal peptide synthetase, condensation domain"/>
    <property type="match status" value="1"/>
</dbReference>
<reference evidence="6" key="1">
    <citation type="submission" date="2016-10" db="EMBL/GenBank/DDBJ databases">
        <authorList>
            <person name="Varghese N."/>
            <person name="Submissions S."/>
        </authorList>
    </citation>
    <scope>NUCLEOTIDE SEQUENCE [LARGE SCALE GENOMIC DNA]</scope>
    <source>
        <strain evidence="6">JCM 14963</strain>
    </source>
</reference>
<dbReference type="SUPFAM" id="SSF47336">
    <property type="entry name" value="ACP-like"/>
    <property type="match status" value="1"/>
</dbReference>
<dbReference type="InterPro" id="IPR001242">
    <property type="entry name" value="Condensation_dom"/>
</dbReference>
<evidence type="ECO:0000313" key="5">
    <source>
        <dbReference type="EMBL" id="SDS71469.1"/>
    </source>
</evidence>
<dbReference type="InterPro" id="IPR009081">
    <property type="entry name" value="PP-bd_ACP"/>
</dbReference>
<dbReference type="Gene3D" id="3.30.559.10">
    <property type="entry name" value="Chloramphenicol acetyltransferase-like domain"/>
    <property type="match status" value="1"/>
</dbReference>
<dbReference type="RefSeq" id="WP_092287210.1">
    <property type="nucleotide sequence ID" value="NZ_LT629763.1"/>
</dbReference>
<protein>
    <submittedName>
        <fullName evidence="5">Amino acid adenylation domain-containing protein</fullName>
    </submittedName>
</protein>
<keyword evidence="3" id="KW-0597">Phosphoprotein</keyword>